<evidence type="ECO:0000313" key="2">
    <source>
        <dbReference type="EMBL" id="RMA82545.1"/>
    </source>
</evidence>
<evidence type="ECO:0008006" key="4">
    <source>
        <dbReference type="Google" id="ProtNLM"/>
    </source>
</evidence>
<gene>
    <name evidence="2" type="ORF">DFR27_0495</name>
</gene>
<proteinExistence type="predicted"/>
<organism evidence="2 3">
    <name type="scientific">Umboniibacter marinipuniceus</name>
    <dbReference type="NCBI Taxonomy" id="569599"/>
    <lineage>
        <taxon>Bacteria</taxon>
        <taxon>Pseudomonadati</taxon>
        <taxon>Pseudomonadota</taxon>
        <taxon>Gammaproteobacteria</taxon>
        <taxon>Cellvibrionales</taxon>
        <taxon>Cellvibrionaceae</taxon>
        <taxon>Umboniibacter</taxon>
    </lineage>
</organism>
<keyword evidence="1" id="KW-0732">Signal</keyword>
<evidence type="ECO:0000313" key="3">
    <source>
        <dbReference type="Proteomes" id="UP000267187"/>
    </source>
</evidence>
<sequence>MNKTIIKSGLVIAALAGLTLLPGCAGKVDGRTACANSVDAAWNALNIAETEGFAGSVSYSKAASLLTAAKFQQTIERFDSCVDKAQRASNYAVAAQRGE</sequence>
<feature type="chain" id="PRO_5018051369" description="Lipoprotein" evidence="1">
    <location>
        <begin position="26"/>
        <end position="99"/>
    </location>
</feature>
<evidence type="ECO:0000256" key="1">
    <source>
        <dbReference type="SAM" id="SignalP"/>
    </source>
</evidence>
<comment type="caution">
    <text evidence="2">The sequence shown here is derived from an EMBL/GenBank/DDBJ whole genome shotgun (WGS) entry which is preliminary data.</text>
</comment>
<dbReference type="RefSeq" id="WP_121875868.1">
    <property type="nucleotide sequence ID" value="NZ_REFJ01000001.1"/>
</dbReference>
<dbReference type="Proteomes" id="UP000267187">
    <property type="component" value="Unassembled WGS sequence"/>
</dbReference>
<keyword evidence="3" id="KW-1185">Reference proteome</keyword>
<name>A0A3M0AJ12_9GAMM</name>
<protein>
    <recommendedName>
        <fullName evidence="4">Lipoprotein</fullName>
    </recommendedName>
</protein>
<dbReference type="EMBL" id="REFJ01000001">
    <property type="protein sequence ID" value="RMA82545.1"/>
    <property type="molecule type" value="Genomic_DNA"/>
</dbReference>
<feature type="signal peptide" evidence="1">
    <location>
        <begin position="1"/>
        <end position="25"/>
    </location>
</feature>
<reference evidence="2 3" key="1">
    <citation type="submission" date="2018-10" db="EMBL/GenBank/DDBJ databases">
        <title>Genomic Encyclopedia of Type Strains, Phase IV (KMG-IV): sequencing the most valuable type-strain genomes for metagenomic binning, comparative biology and taxonomic classification.</title>
        <authorList>
            <person name="Goeker M."/>
        </authorList>
    </citation>
    <scope>NUCLEOTIDE SEQUENCE [LARGE SCALE GENOMIC DNA]</scope>
    <source>
        <strain evidence="2 3">DSM 25080</strain>
    </source>
</reference>
<accession>A0A3M0AJ12</accession>
<dbReference type="AlphaFoldDB" id="A0A3M0AJ12"/>
<dbReference type="OrthoDB" id="5616115at2"/>